<dbReference type="Gene3D" id="3.40.50.720">
    <property type="entry name" value="NAD(P)-binding Rossmann-like Domain"/>
    <property type="match status" value="1"/>
</dbReference>
<dbReference type="NCBIfam" id="TIGR00745">
    <property type="entry name" value="apbA_panE"/>
    <property type="match status" value="1"/>
</dbReference>
<comment type="function">
    <text evidence="1 11">Catalyzes the NADPH-dependent reduction of ketopantoate into pantoic acid.</text>
</comment>
<evidence type="ECO:0000256" key="2">
    <source>
        <dbReference type="ARBA" id="ARBA00004994"/>
    </source>
</evidence>
<dbReference type="Pfam" id="PF02558">
    <property type="entry name" value="ApbA"/>
    <property type="match status" value="1"/>
</dbReference>
<dbReference type="GO" id="GO:0015940">
    <property type="term" value="P:pantothenate biosynthetic process"/>
    <property type="evidence" value="ECO:0007669"/>
    <property type="project" value="UniProtKB-UniPathway"/>
</dbReference>
<dbReference type="GO" id="GO:0050661">
    <property type="term" value="F:NADP binding"/>
    <property type="evidence" value="ECO:0007669"/>
    <property type="project" value="TreeGrafter"/>
</dbReference>
<evidence type="ECO:0000256" key="11">
    <source>
        <dbReference type="RuleBase" id="RU362068"/>
    </source>
</evidence>
<dbReference type="NCBIfam" id="NF005093">
    <property type="entry name" value="PRK06522.2-4"/>
    <property type="match status" value="1"/>
</dbReference>
<dbReference type="GO" id="GO:0008677">
    <property type="term" value="F:2-dehydropantoate 2-reductase activity"/>
    <property type="evidence" value="ECO:0007669"/>
    <property type="project" value="UniProtKB-EC"/>
</dbReference>
<feature type="domain" description="Ketopantoate reductase C-terminal" evidence="13">
    <location>
        <begin position="173"/>
        <end position="288"/>
    </location>
</feature>
<proteinExistence type="inferred from homology"/>
<feature type="domain" description="Ketopantoate reductase N-terminal" evidence="12">
    <location>
        <begin position="4"/>
        <end position="145"/>
    </location>
</feature>
<reference evidence="14 15" key="1">
    <citation type="journal article" date="2017" name="Int. J. Syst. Evol. Microbiol.">
        <title>Bacillus mangrovi sp. nov., isolated from a sediment sample from a mangrove forest.</title>
        <authorList>
            <person name="Gupta V."/>
            <person name="Singh P.K."/>
            <person name="Korpole S."/>
            <person name="Tanuku N.R.S."/>
            <person name="Pinnaka A.K."/>
        </authorList>
    </citation>
    <scope>NUCLEOTIDE SEQUENCE [LARGE SCALE GENOMIC DNA]</scope>
    <source>
        <strain evidence="14 15">KCTC 33872</strain>
    </source>
</reference>
<evidence type="ECO:0000256" key="4">
    <source>
        <dbReference type="ARBA" id="ARBA00013014"/>
    </source>
</evidence>
<comment type="similarity">
    <text evidence="3 11">Belongs to the ketopantoate reductase family.</text>
</comment>
<evidence type="ECO:0000313" key="15">
    <source>
        <dbReference type="Proteomes" id="UP000434639"/>
    </source>
</evidence>
<organism evidence="14 15">
    <name type="scientific">Metabacillus mangrovi</name>
    <dbReference type="NCBI Taxonomy" id="1491830"/>
    <lineage>
        <taxon>Bacteria</taxon>
        <taxon>Bacillati</taxon>
        <taxon>Bacillota</taxon>
        <taxon>Bacilli</taxon>
        <taxon>Bacillales</taxon>
        <taxon>Bacillaceae</taxon>
        <taxon>Metabacillus</taxon>
    </lineage>
</organism>
<sequence length="297" mass="33247">MEAGIIGGGAMGLLYAAFLSRRHKITLYTNTEEQAAEINEKGAALLKEGVPGIHRFQASAQREYKEELLIITVKQFQLEPVLSVLASLRGRTLLFLQNGMSHVNALDQLTGHSIYTGTVSHGVSRESLREIRLNGIGQTVYAPFPEGMNSRLIQMLDSGDFPFVFQNDWYPVLAQKLLVNACINPLTGLLNVKNGELVENPRYFTMLKQVFEEVFPVLDLEDEHAHWKKVQEICSNTALNTSSMLQDLHNGRNTEIDSMTGYLLGQADEKGMYLPVTAFLYEAIKGLERDCRRRGKA</sequence>
<keyword evidence="6 11" id="KW-0566">Pantothenate biosynthesis</keyword>
<dbReference type="EMBL" id="WMIB01000002">
    <property type="protein sequence ID" value="MTH52626.1"/>
    <property type="molecule type" value="Genomic_DNA"/>
</dbReference>
<dbReference type="GO" id="GO:0005737">
    <property type="term" value="C:cytoplasm"/>
    <property type="evidence" value="ECO:0007669"/>
    <property type="project" value="TreeGrafter"/>
</dbReference>
<evidence type="ECO:0000256" key="5">
    <source>
        <dbReference type="ARBA" id="ARBA00019465"/>
    </source>
</evidence>
<evidence type="ECO:0000256" key="8">
    <source>
        <dbReference type="ARBA" id="ARBA00023002"/>
    </source>
</evidence>
<accession>A0A7X2S4G7</accession>
<keyword evidence="15" id="KW-1185">Reference proteome</keyword>
<evidence type="ECO:0000256" key="6">
    <source>
        <dbReference type="ARBA" id="ARBA00022655"/>
    </source>
</evidence>
<dbReference type="InterPro" id="IPR050838">
    <property type="entry name" value="Ketopantoate_reductase"/>
</dbReference>
<comment type="pathway">
    <text evidence="2 11">Cofactor biosynthesis; (R)-pantothenate biosynthesis; (R)-pantoate from 3-methyl-2-oxobutanoate: step 2/2.</text>
</comment>
<dbReference type="InterPro" id="IPR013328">
    <property type="entry name" value="6PGD_dom2"/>
</dbReference>
<dbReference type="Pfam" id="PF08546">
    <property type="entry name" value="ApbA_C"/>
    <property type="match status" value="1"/>
</dbReference>
<gene>
    <name evidence="14" type="ORF">GKZ89_04335</name>
</gene>
<dbReference type="InterPro" id="IPR036291">
    <property type="entry name" value="NAD(P)-bd_dom_sf"/>
</dbReference>
<dbReference type="InterPro" id="IPR013332">
    <property type="entry name" value="KPR_N"/>
</dbReference>
<evidence type="ECO:0000313" key="14">
    <source>
        <dbReference type="EMBL" id="MTH52626.1"/>
    </source>
</evidence>
<dbReference type="SUPFAM" id="SSF48179">
    <property type="entry name" value="6-phosphogluconate dehydrogenase C-terminal domain-like"/>
    <property type="match status" value="1"/>
</dbReference>
<evidence type="ECO:0000256" key="3">
    <source>
        <dbReference type="ARBA" id="ARBA00007870"/>
    </source>
</evidence>
<dbReference type="EC" id="1.1.1.169" evidence="4 11"/>
<dbReference type="RefSeq" id="WP_155111174.1">
    <property type="nucleotide sequence ID" value="NZ_WMIB01000002.1"/>
</dbReference>
<keyword evidence="7 11" id="KW-0521">NADP</keyword>
<evidence type="ECO:0000256" key="1">
    <source>
        <dbReference type="ARBA" id="ARBA00002919"/>
    </source>
</evidence>
<dbReference type="UniPathway" id="UPA00028">
    <property type="reaction ID" value="UER00004"/>
</dbReference>
<evidence type="ECO:0000256" key="7">
    <source>
        <dbReference type="ARBA" id="ARBA00022857"/>
    </source>
</evidence>
<dbReference type="PANTHER" id="PTHR43765:SF2">
    <property type="entry name" value="2-DEHYDROPANTOATE 2-REDUCTASE"/>
    <property type="match status" value="1"/>
</dbReference>
<dbReference type="OrthoDB" id="9800163at2"/>
<evidence type="ECO:0000259" key="12">
    <source>
        <dbReference type="Pfam" id="PF02558"/>
    </source>
</evidence>
<comment type="catalytic activity">
    <reaction evidence="10 11">
        <text>(R)-pantoate + NADP(+) = 2-dehydropantoate + NADPH + H(+)</text>
        <dbReference type="Rhea" id="RHEA:16233"/>
        <dbReference type="ChEBI" id="CHEBI:11561"/>
        <dbReference type="ChEBI" id="CHEBI:15378"/>
        <dbReference type="ChEBI" id="CHEBI:15980"/>
        <dbReference type="ChEBI" id="CHEBI:57783"/>
        <dbReference type="ChEBI" id="CHEBI:58349"/>
        <dbReference type="EC" id="1.1.1.169"/>
    </reaction>
</comment>
<protein>
    <recommendedName>
        <fullName evidence="5 11">2-dehydropantoate 2-reductase</fullName>
        <ecNumber evidence="4 11">1.1.1.169</ecNumber>
    </recommendedName>
    <alternativeName>
        <fullName evidence="9 11">Ketopantoate reductase</fullName>
    </alternativeName>
</protein>
<comment type="caution">
    <text evidence="14">The sequence shown here is derived from an EMBL/GenBank/DDBJ whole genome shotgun (WGS) entry which is preliminary data.</text>
</comment>
<evidence type="ECO:0000259" key="13">
    <source>
        <dbReference type="Pfam" id="PF08546"/>
    </source>
</evidence>
<keyword evidence="8 11" id="KW-0560">Oxidoreductase</keyword>
<dbReference type="PANTHER" id="PTHR43765">
    <property type="entry name" value="2-DEHYDROPANTOATE 2-REDUCTASE-RELATED"/>
    <property type="match status" value="1"/>
</dbReference>
<dbReference type="InterPro" id="IPR003710">
    <property type="entry name" value="ApbA"/>
</dbReference>
<dbReference type="Gene3D" id="1.10.1040.10">
    <property type="entry name" value="N-(1-d-carboxylethyl)-l-norvaline Dehydrogenase, domain 2"/>
    <property type="match status" value="1"/>
</dbReference>
<evidence type="ECO:0000256" key="9">
    <source>
        <dbReference type="ARBA" id="ARBA00032024"/>
    </source>
</evidence>
<name>A0A7X2S4G7_9BACI</name>
<dbReference type="AlphaFoldDB" id="A0A7X2S4G7"/>
<dbReference type="InterPro" id="IPR008927">
    <property type="entry name" value="6-PGluconate_DH-like_C_sf"/>
</dbReference>
<dbReference type="SUPFAM" id="SSF51735">
    <property type="entry name" value="NAD(P)-binding Rossmann-fold domains"/>
    <property type="match status" value="1"/>
</dbReference>
<dbReference type="Proteomes" id="UP000434639">
    <property type="component" value="Unassembled WGS sequence"/>
</dbReference>
<evidence type="ECO:0000256" key="10">
    <source>
        <dbReference type="ARBA" id="ARBA00048793"/>
    </source>
</evidence>
<dbReference type="InterPro" id="IPR013752">
    <property type="entry name" value="KPA_reductase"/>
</dbReference>